<protein>
    <recommendedName>
        <fullName evidence="1">Guanylate cyclase domain-containing protein</fullName>
    </recommendedName>
</protein>
<dbReference type="InterPro" id="IPR001054">
    <property type="entry name" value="A/G_cyclase"/>
</dbReference>
<dbReference type="SUPFAM" id="SSF55073">
    <property type="entry name" value="Nucleotide cyclase"/>
    <property type="match status" value="1"/>
</dbReference>
<dbReference type="Gene3D" id="3.30.70.1230">
    <property type="entry name" value="Nucleotide cyclase"/>
    <property type="match status" value="1"/>
</dbReference>
<dbReference type="InterPro" id="IPR029787">
    <property type="entry name" value="Nucleotide_cyclase"/>
</dbReference>
<dbReference type="Proteomes" id="UP000321787">
    <property type="component" value="Unassembled WGS sequence"/>
</dbReference>
<comment type="caution">
    <text evidence="2">The sequence shown here is derived from an EMBL/GenBank/DDBJ whole genome shotgun (WGS) entry which is preliminary data.</text>
</comment>
<name>A0A510UBN1_ALIFS</name>
<organism evidence="2 3">
    <name type="scientific">Aliivibrio fischeri</name>
    <name type="common">Vibrio fischeri</name>
    <dbReference type="NCBI Taxonomy" id="668"/>
    <lineage>
        <taxon>Bacteria</taxon>
        <taxon>Pseudomonadati</taxon>
        <taxon>Pseudomonadota</taxon>
        <taxon>Gammaproteobacteria</taxon>
        <taxon>Vibrionales</taxon>
        <taxon>Vibrionaceae</taxon>
        <taxon>Aliivibrio</taxon>
    </lineage>
</organism>
<reference evidence="2 3" key="1">
    <citation type="submission" date="2019-07" db="EMBL/GenBank/DDBJ databases">
        <title>Whole genome shotgun sequence of Aliivibrio fischeri NBRC 101058.</title>
        <authorList>
            <person name="Hosoyama A."/>
            <person name="Uohara A."/>
            <person name="Ohji S."/>
            <person name="Ichikawa N."/>
        </authorList>
    </citation>
    <scope>NUCLEOTIDE SEQUENCE [LARGE SCALE GENOMIC DNA]</scope>
    <source>
        <strain evidence="2 3">NBRC 101058</strain>
    </source>
</reference>
<dbReference type="Pfam" id="PF00211">
    <property type="entry name" value="Guanylate_cyc"/>
    <property type="match status" value="1"/>
</dbReference>
<dbReference type="GO" id="GO:0004016">
    <property type="term" value="F:adenylate cyclase activity"/>
    <property type="evidence" value="ECO:0007669"/>
    <property type="project" value="UniProtKB-ARBA"/>
</dbReference>
<dbReference type="EMBL" id="BJTZ01000001">
    <property type="protein sequence ID" value="GEK11966.1"/>
    <property type="molecule type" value="Genomic_DNA"/>
</dbReference>
<sequence>MSLVDFLKEIDESVKTVNSSDFDVEIVETDYVPSFSDSSITYENHDTKKKKCKRLESCVLYVDIRNSAKISASKRPKTLAKVYSSFVSSMLSCARYYGGHVRNIIGDRVMVVFDKQDCYTNAVDTAILMNTVCKCILNKRISSFEFSAGIGIDHGEMLITKSGAIKQGDEKEFYRTLVWLGKPANVASRLTDLANKEVYTSEQGVKEGLYFPLTDVWHWQNRTYVEFLNSLEKTFTPKLIHNKQYFSSFYLTTINQNTTVNSPILMTEKVYSGFKAARPNSDIVKNGWFSEKKLDVRDYQGKVFGGDVTKTAVNDI</sequence>
<proteinExistence type="predicted"/>
<evidence type="ECO:0000313" key="3">
    <source>
        <dbReference type="Proteomes" id="UP000321787"/>
    </source>
</evidence>
<accession>A0A510UBN1</accession>
<dbReference type="AlphaFoldDB" id="A0A510UBN1"/>
<dbReference type="PROSITE" id="PS50125">
    <property type="entry name" value="GUANYLATE_CYCLASE_2"/>
    <property type="match status" value="1"/>
</dbReference>
<evidence type="ECO:0000259" key="1">
    <source>
        <dbReference type="PROSITE" id="PS50125"/>
    </source>
</evidence>
<dbReference type="GO" id="GO:0035556">
    <property type="term" value="P:intracellular signal transduction"/>
    <property type="evidence" value="ECO:0007669"/>
    <property type="project" value="InterPro"/>
</dbReference>
<dbReference type="CDD" id="cd07302">
    <property type="entry name" value="CHD"/>
    <property type="match status" value="1"/>
</dbReference>
<evidence type="ECO:0000313" key="2">
    <source>
        <dbReference type="EMBL" id="GEK11966.1"/>
    </source>
</evidence>
<dbReference type="RefSeq" id="WP_146860375.1">
    <property type="nucleotide sequence ID" value="NZ_BJTZ01000001.1"/>
</dbReference>
<dbReference type="GO" id="GO:0009190">
    <property type="term" value="P:cyclic nucleotide biosynthetic process"/>
    <property type="evidence" value="ECO:0007669"/>
    <property type="project" value="InterPro"/>
</dbReference>
<feature type="domain" description="Guanylate cyclase" evidence="1">
    <location>
        <begin position="58"/>
        <end position="191"/>
    </location>
</feature>
<gene>
    <name evidence="2" type="ORF">AFI02nite_00020</name>
</gene>